<evidence type="ECO:0000256" key="1">
    <source>
        <dbReference type="ARBA" id="ARBA00004196"/>
    </source>
</evidence>
<dbReference type="AlphaFoldDB" id="A0A316A116"/>
<evidence type="ECO:0000256" key="5">
    <source>
        <dbReference type="SAM" id="SignalP"/>
    </source>
</evidence>
<evidence type="ECO:0000256" key="2">
    <source>
        <dbReference type="ARBA" id="ARBA00007639"/>
    </source>
</evidence>
<accession>A0A316A116</accession>
<dbReference type="Gene3D" id="3.40.50.2300">
    <property type="match status" value="2"/>
</dbReference>
<comment type="similarity">
    <text evidence="2">Belongs to the bacterial solute-binding protein 2 family.</text>
</comment>
<evidence type="ECO:0000313" key="7">
    <source>
        <dbReference type="EMBL" id="SUQ13087.1"/>
    </source>
</evidence>
<dbReference type="GO" id="GO:0030246">
    <property type="term" value="F:carbohydrate binding"/>
    <property type="evidence" value="ECO:0007669"/>
    <property type="project" value="UniProtKB-ARBA"/>
</dbReference>
<keyword evidence="8" id="KW-1185">Reference proteome</keyword>
<dbReference type="CDD" id="cd19971">
    <property type="entry name" value="PBP1_ABC_sugar_binding-like"/>
    <property type="match status" value="1"/>
</dbReference>
<dbReference type="Proteomes" id="UP000254051">
    <property type="component" value="Unassembled WGS sequence"/>
</dbReference>
<dbReference type="RefSeq" id="WP_109709084.1">
    <property type="nucleotide sequence ID" value="NZ_QGDS01000002.1"/>
</dbReference>
<gene>
    <name evidence="7" type="ORF">SAMN05216529_102305</name>
</gene>
<dbReference type="PANTHER" id="PTHR46847">
    <property type="entry name" value="D-ALLOSE-BINDING PERIPLASMIC PROTEIN-RELATED"/>
    <property type="match status" value="1"/>
</dbReference>
<evidence type="ECO:0000259" key="6">
    <source>
        <dbReference type="Pfam" id="PF13407"/>
    </source>
</evidence>
<reference evidence="8" key="1">
    <citation type="submission" date="2017-07" db="EMBL/GenBank/DDBJ databases">
        <authorList>
            <person name="Varghese N."/>
            <person name="Submissions S."/>
        </authorList>
    </citation>
    <scope>NUCLEOTIDE SEQUENCE [LARGE SCALE GENOMIC DNA]</scope>
    <source>
        <strain evidence="8">NLAE-zl-C134</strain>
    </source>
</reference>
<dbReference type="EMBL" id="UHJJ01000002">
    <property type="protein sequence ID" value="SUQ13087.1"/>
    <property type="molecule type" value="Genomic_DNA"/>
</dbReference>
<evidence type="ECO:0000313" key="8">
    <source>
        <dbReference type="Proteomes" id="UP000254051"/>
    </source>
</evidence>
<dbReference type="Pfam" id="PF13407">
    <property type="entry name" value="Peripla_BP_4"/>
    <property type="match status" value="1"/>
</dbReference>
<feature type="chain" id="PRO_5043163557" evidence="5">
    <location>
        <begin position="25"/>
        <end position="337"/>
    </location>
</feature>
<dbReference type="InterPro" id="IPR028082">
    <property type="entry name" value="Peripla_BP_I"/>
</dbReference>
<dbReference type="InterPro" id="IPR025997">
    <property type="entry name" value="SBP_2_dom"/>
</dbReference>
<dbReference type="PROSITE" id="PS51257">
    <property type="entry name" value="PROKAR_LIPOPROTEIN"/>
    <property type="match status" value="1"/>
</dbReference>
<dbReference type="OrthoDB" id="9814427at2"/>
<feature type="domain" description="Periplasmic binding protein" evidence="6">
    <location>
        <begin position="54"/>
        <end position="310"/>
    </location>
</feature>
<name>A0A316A116_9FIRM</name>
<keyword evidence="3 5" id="KW-0732">Signal</keyword>
<evidence type="ECO:0000256" key="3">
    <source>
        <dbReference type="ARBA" id="ARBA00022729"/>
    </source>
</evidence>
<protein>
    <submittedName>
        <fullName evidence="7">Monosaccharide ABC transporter substrate-binding protein, CUT2 family</fullName>
    </submittedName>
</protein>
<comment type="subcellular location">
    <subcellularLocation>
        <location evidence="1">Cell envelope</location>
    </subcellularLocation>
</comment>
<dbReference type="PANTHER" id="PTHR46847:SF1">
    <property type="entry name" value="D-ALLOSE-BINDING PERIPLASMIC PROTEIN-RELATED"/>
    <property type="match status" value="1"/>
</dbReference>
<feature type="region of interest" description="Disordered" evidence="4">
    <location>
        <begin position="29"/>
        <end position="50"/>
    </location>
</feature>
<evidence type="ECO:0000256" key="4">
    <source>
        <dbReference type="SAM" id="MobiDB-lite"/>
    </source>
</evidence>
<feature type="signal peptide" evidence="5">
    <location>
        <begin position="1"/>
        <end position="24"/>
    </location>
</feature>
<organism evidence="7 8">
    <name type="scientific">Faecalicatena contorta</name>
    <dbReference type="NCBI Taxonomy" id="39482"/>
    <lineage>
        <taxon>Bacteria</taxon>
        <taxon>Bacillati</taxon>
        <taxon>Bacillota</taxon>
        <taxon>Clostridia</taxon>
        <taxon>Lachnospirales</taxon>
        <taxon>Lachnospiraceae</taxon>
        <taxon>Faecalicatena</taxon>
    </lineage>
</organism>
<dbReference type="GO" id="GO:0030313">
    <property type="term" value="C:cell envelope"/>
    <property type="evidence" value="ECO:0007669"/>
    <property type="project" value="UniProtKB-SubCell"/>
</dbReference>
<sequence>MKKRNKWFALAISMSLVFSTAALTGCGAKEEKSETAPKQEDSAGTEKEGSGKKFAYCTSTLNNPFMTTIGDALKEACEANGDELVIYDPQYDQAKQISQIEDAITQGVDGIFLLPVDSDGVKNVLQTAKDKDIPVIALDNPVTDVGLVAANVASDNFNAGHIVGEAMIKDFPDGAKIAVIDSPTMVACVDRFEGFKAALEEAGMTDKFEICAQQDAQASLEKAMPIADNMIQANPDIEAFYGINDPTALGIIAALQAADKLEGIKIYGVDGSPDGKSAIENGTLQVTAAQSPVGIAKTSYDNMLKVLDGGTIEKDIKVETFKIDKDNVSEYGVDGWQ</sequence>
<proteinExistence type="inferred from homology"/>
<dbReference type="SUPFAM" id="SSF53822">
    <property type="entry name" value="Periplasmic binding protein-like I"/>
    <property type="match status" value="1"/>
</dbReference>